<evidence type="ECO:0000313" key="3">
    <source>
        <dbReference type="Proteomes" id="UP000326837"/>
    </source>
</evidence>
<evidence type="ECO:0000256" key="1">
    <source>
        <dbReference type="SAM" id="MobiDB-lite"/>
    </source>
</evidence>
<gene>
    <name evidence="2" type="ORF">PLANPX_5347</name>
</gene>
<dbReference type="Proteomes" id="UP000326837">
    <property type="component" value="Chromosome"/>
</dbReference>
<name>A0A5K7XH72_9BACT</name>
<sequence length="74" mass="8330">MDLAELFKRTERILAANEQLRLKLKQTLSQAQRSLNQHPDPQTAARIPDDWGKKPNHASSDIPHLAIDDAPPPN</sequence>
<evidence type="ECO:0000313" key="2">
    <source>
        <dbReference type="EMBL" id="BBO35735.1"/>
    </source>
</evidence>
<dbReference type="RefSeq" id="WP_152101043.1">
    <property type="nucleotide sequence ID" value="NZ_AP021861.1"/>
</dbReference>
<accession>A0A5K7XH72</accession>
<protein>
    <submittedName>
        <fullName evidence="2">Uncharacterized protein</fullName>
    </submittedName>
</protein>
<dbReference type="AlphaFoldDB" id="A0A5K7XH72"/>
<reference evidence="3" key="1">
    <citation type="submission" date="2019-10" db="EMBL/GenBank/DDBJ databases">
        <title>Lacipirellula parvula gen. nov., sp. nov., representing a lineage of planctomycetes widespread in freshwater anoxic habitats, and description of the family Lacipirellulaceae.</title>
        <authorList>
            <person name="Dedysh S.N."/>
            <person name="Kulichevskaya I.S."/>
            <person name="Beletsky A.V."/>
            <person name="Rakitin A.L."/>
            <person name="Mardanov A.V."/>
            <person name="Ivanova A.A."/>
            <person name="Saltykova V.X."/>
            <person name="Rijpstra W.I.C."/>
            <person name="Sinninghe Damste J.S."/>
            <person name="Ravin N.V."/>
        </authorList>
    </citation>
    <scope>NUCLEOTIDE SEQUENCE [LARGE SCALE GENOMIC DNA]</scope>
    <source>
        <strain evidence="3">PX69</strain>
    </source>
</reference>
<dbReference type="KEGG" id="lpav:PLANPX_5347"/>
<keyword evidence="3" id="KW-1185">Reference proteome</keyword>
<organism evidence="2 3">
    <name type="scientific">Lacipirellula parvula</name>
    <dbReference type="NCBI Taxonomy" id="2650471"/>
    <lineage>
        <taxon>Bacteria</taxon>
        <taxon>Pseudomonadati</taxon>
        <taxon>Planctomycetota</taxon>
        <taxon>Planctomycetia</taxon>
        <taxon>Pirellulales</taxon>
        <taxon>Lacipirellulaceae</taxon>
        <taxon>Lacipirellula</taxon>
    </lineage>
</organism>
<proteinExistence type="predicted"/>
<dbReference type="EMBL" id="AP021861">
    <property type="protein sequence ID" value="BBO35735.1"/>
    <property type="molecule type" value="Genomic_DNA"/>
</dbReference>
<feature type="region of interest" description="Disordered" evidence="1">
    <location>
        <begin position="30"/>
        <end position="74"/>
    </location>
</feature>
<feature type="compositionally biased region" description="Polar residues" evidence="1">
    <location>
        <begin position="30"/>
        <end position="40"/>
    </location>
</feature>